<keyword evidence="1" id="KW-0732">Signal</keyword>
<dbReference type="Proteomes" id="UP000824019">
    <property type="component" value="Unassembled WGS sequence"/>
</dbReference>
<reference evidence="2" key="2">
    <citation type="submission" date="2021-02" db="EMBL/GenBank/DDBJ databases">
        <title>Infant gut strain persistence is associated with maternal origin, phylogeny, and functional potential including surface adhesion and iron acquisition.</title>
        <authorList>
            <person name="Lou Y.C."/>
        </authorList>
    </citation>
    <scope>NUCLEOTIDE SEQUENCE</scope>
    <source>
        <strain evidence="2">L3_101_000G1_dasL3_101_000G1_concoct_7_sub</strain>
    </source>
</reference>
<reference evidence="3 4" key="1">
    <citation type="submission" date="2017-04" db="EMBL/GenBank/DDBJ databases">
        <title>Complete genome of Campylobacter concisus ATCC 33237T and draft genomes for an additional eight well characterized C. concisus strains.</title>
        <authorList>
            <person name="Cornelius A.J."/>
            <person name="Miller W.G."/>
            <person name="Lastovica A.J."/>
            <person name="On S.L."/>
            <person name="French N.P."/>
            <person name="Vandenberg O."/>
            <person name="Biggs P.J."/>
        </authorList>
    </citation>
    <scope>NUCLEOTIDE SEQUENCE [LARGE SCALE GENOMIC DNA]</scope>
    <source>
        <strain evidence="3 4">CCUG 19995</strain>
    </source>
</reference>
<feature type="chain" id="PRO_5038297499" description="Bacteriocin" evidence="1">
    <location>
        <begin position="21"/>
        <end position="185"/>
    </location>
</feature>
<dbReference type="AlphaFoldDB" id="A0A1Y5MDU7"/>
<dbReference type="EMBL" id="JAHAKR010000130">
    <property type="protein sequence ID" value="MBS5829937.1"/>
    <property type="molecule type" value="Genomic_DNA"/>
</dbReference>
<name>A0A1Y5MDU7_9BACT</name>
<dbReference type="Proteomes" id="UP000196317">
    <property type="component" value="Unassembled WGS sequence"/>
</dbReference>
<evidence type="ECO:0000313" key="4">
    <source>
        <dbReference type="Proteomes" id="UP000196317"/>
    </source>
</evidence>
<comment type="caution">
    <text evidence="3">The sequence shown here is derived from an EMBL/GenBank/DDBJ whole genome shotgun (WGS) entry which is preliminary data.</text>
</comment>
<evidence type="ECO:0000256" key="1">
    <source>
        <dbReference type="SAM" id="SignalP"/>
    </source>
</evidence>
<evidence type="ECO:0000313" key="3">
    <source>
        <dbReference type="EMBL" id="OUT06741.1"/>
    </source>
</evidence>
<dbReference type="RefSeq" id="WP_087583789.1">
    <property type="nucleotide sequence ID" value="NZ_NDYN01000014.1"/>
</dbReference>
<feature type="signal peptide" evidence="1">
    <location>
        <begin position="1"/>
        <end position="20"/>
    </location>
</feature>
<accession>A0A1Y5MDU7</accession>
<evidence type="ECO:0000313" key="2">
    <source>
        <dbReference type="EMBL" id="MBS5829937.1"/>
    </source>
</evidence>
<evidence type="ECO:0008006" key="5">
    <source>
        <dbReference type="Google" id="ProtNLM"/>
    </source>
</evidence>
<sequence length="185" mass="20121">MEKLFKVALASALMLSGAFANDLLSKATNGAADNNSVGVKTLNSLDLEQVNGGYSIKIHNLSKTQNFSQAVALVNFSPYERDNKVSCGLNMPDGCSGGYYAKSNFQEVMNQVNYSNDEYLGVVATKVNKPYGFGSIPQYSYSVAAFKNVNGQLMRLKTITNKPYIANELINSKAVRNQLTMSLGF</sequence>
<gene>
    <name evidence="3" type="ORF">B9N65_10470</name>
    <name evidence="2" type="ORF">KIC69_03770</name>
</gene>
<protein>
    <recommendedName>
        <fullName evidence="5">Bacteriocin</fullName>
    </recommendedName>
</protein>
<dbReference type="EMBL" id="NDYN01000014">
    <property type="protein sequence ID" value="OUT06741.1"/>
    <property type="molecule type" value="Genomic_DNA"/>
</dbReference>
<organism evidence="3 4">
    <name type="scientific">Campylobacter concisus</name>
    <dbReference type="NCBI Taxonomy" id="199"/>
    <lineage>
        <taxon>Bacteria</taxon>
        <taxon>Pseudomonadati</taxon>
        <taxon>Campylobacterota</taxon>
        <taxon>Epsilonproteobacteria</taxon>
        <taxon>Campylobacterales</taxon>
        <taxon>Campylobacteraceae</taxon>
        <taxon>Campylobacter</taxon>
    </lineage>
</organism>
<proteinExistence type="predicted"/>